<proteinExistence type="predicted"/>
<reference evidence="4" key="1">
    <citation type="submission" date="2020-10" db="EMBL/GenBank/DDBJ databases">
        <authorList>
            <person name="Gilroy R."/>
        </authorList>
    </citation>
    <scope>NUCLEOTIDE SEQUENCE</scope>
    <source>
        <strain evidence="4">17113</strain>
    </source>
</reference>
<dbReference type="PANTHER" id="PTHR10799">
    <property type="entry name" value="SNF2/RAD54 HELICASE FAMILY"/>
    <property type="match status" value="1"/>
</dbReference>
<sequence length="1047" mass="117734">MIFNCSFANWYFDDQPEISAALKAGAYDIYFRYDEDREEIHYYGFLKADSIFPMVPKLLYLPVCRNGIVGSSALAEDSVLATGVKPFYEFISNNEKKASEDSIKRVYGDDFESLNALRDLSNSEYEKRKAIRLDFLSLVNEFQTNEEKIAPETSTSRNGLMVAVDNDYGEQCFAFLFFVPEGSKKEVSISNGQAFLGAMASKGDYKVRSTCIPAYPEAYRHPYDKVLGILARSLTRTVDPYRSHWILLEDEDVVDLAFALAGEKAEFFNVKGVVPSPLVGLLSIDPSGKLNVEPGIDNEGLIFCHFSGRHVLLAYDKRLKLIEFPNKALASVYCFLTQHGVNSYNYVKDLFPKHVLPAVGAAMLDKGRGEGEMGISLYVALDEKDEGILEFKTVYSISGEEATLERFLSNEIGKGLCLAYRDRLKECGGKENGRLEKQEDVLFFLGADLSRLKQTAKVLIDERLSRLKKKSLGKIKISTQYHTDWLSVSLASAEYSQEQLHEVLSAYRKKKKFVILGDDIIDLSDPNIEKLNQLSEDLQLNEKLGNEKLPLFDAFSLKEYEGGDFEVSYSEALKNALGEIASYKEREVKIPAHIEKELRAYQKEAVQWMDALSSNGLFGILADDMGLGKTLETIAFIASSKLDGPVLIVSPKGLIYNWAAEFRKWHPEMGYHVIDGPKSERLKAVEALKKGSKDAFMVSYDSLRNDIEAYKGVNIGLLVIDEAQYIKNSGALKSKAVKEIKAKKRFALTGTPIENSLTDLWSIFEFLMPGYLPKEDEFAARYIGDGKEKEQNGLQIRVKPFILRRSKEMVLSSLPPKIVSTITVSLDKKQRMLYEGYMEQARALSSSGEMMRFLGMLTRIREICVDPSSFLDDYEEISDKLQVATMMVQEAVNSGHKILVFSSFVKVLDHLRFLLDGEGIRTYAITGNTSASLRVEMADRFNSSDDVKVMLVSLKAGGTGLNLYGADTVIHLDPWWNQAAENQATDRAHRIGQTRTVNVFKLICHDTIEEKVVLLQQRKQELFDSFVKEGEKGVASLSNEDLEFLLS</sequence>
<dbReference type="InterPro" id="IPR000330">
    <property type="entry name" value="SNF2_N"/>
</dbReference>
<dbReference type="AlphaFoldDB" id="A0A9D9GTG0"/>
<organism evidence="4 5">
    <name type="scientific">Candidatus Alloenteromonas pullistercoris</name>
    <dbReference type="NCBI Taxonomy" id="2840785"/>
    <lineage>
        <taxon>Bacteria</taxon>
        <taxon>Bacillati</taxon>
        <taxon>Bacillota</taxon>
        <taxon>Bacillota incertae sedis</taxon>
        <taxon>Candidatus Alloenteromonas</taxon>
    </lineage>
</organism>
<evidence type="ECO:0000259" key="3">
    <source>
        <dbReference type="PROSITE" id="PS51194"/>
    </source>
</evidence>
<dbReference type="InterPro" id="IPR038718">
    <property type="entry name" value="SNF2-like_sf"/>
</dbReference>
<dbReference type="InterPro" id="IPR027417">
    <property type="entry name" value="P-loop_NTPase"/>
</dbReference>
<name>A0A9D9GTG0_9FIRM</name>
<evidence type="ECO:0000259" key="2">
    <source>
        <dbReference type="PROSITE" id="PS51192"/>
    </source>
</evidence>
<protein>
    <submittedName>
        <fullName evidence="4">DEAD/DEAH box helicase</fullName>
    </submittedName>
</protein>
<dbReference type="Proteomes" id="UP000823634">
    <property type="component" value="Unassembled WGS sequence"/>
</dbReference>
<dbReference type="GO" id="GO:0004386">
    <property type="term" value="F:helicase activity"/>
    <property type="evidence" value="ECO:0007669"/>
    <property type="project" value="UniProtKB-KW"/>
</dbReference>
<dbReference type="SMART" id="SM00490">
    <property type="entry name" value="HELICc"/>
    <property type="match status" value="1"/>
</dbReference>
<dbReference type="Gene3D" id="3.40.50.300">
    <property type="entry name" value="P-loop containing nucleotide triphosphate hydrolases"/>
    <property type="match status" value="1"/>
</dbReference>
<accession>A0A9D9GTG0</accession>
<keyword evidence="4" id="KW-0547">Nucleotide-binding</keyword>
<evidence type="ECO:0000256" key="1">
    <source>
        <dbReference type="ARBA" id="ARBA00022801"/>
    </source>
</evidence>
<dbReference type="SUPFAM" id="SSF52540">
    <property type="entry name" value="P-loop containing nucleoside triphosphate hydrolases"/>
    <property type="match status" value="2"/>
</dbReference>
<dbReference type="CDD" id="cd18793">
    <property type="entry name" value="SF2_C_SNF"/>
    <property type="match status" value="1"/>
</dbReference>
<dbReference type="EMBL" id="JADINA010000030">
    <property type="protein sequence ID" value="MBO8426605.1"/>
    <property type="molecule type" value="Genomic_DNA"/>
</dbReference>
<dbReference type="Pfam" id="PF00176">
    <property type="entry name" value="SNF2-rel_dom"/>
    <property type="match status" value="1"/>
</dbReference>
<feature type="domain" description="Helicase C-terminal" evidence="3">
    <location>
        <begin position="880"/>
        <end position="1038"/>
    </location>
</feature>
<dbReference type="Gene3D" id="3.40.50.10810">
    <property type="entry name" value="Tandem AAA-ATPase domain"/>
    <property type="match status" value="1"/>
</dbReference>
<evidence type="ECO:0000313" key="4">
    <source>
        <dbReference type="EMBL" id="MBO8426605.1"/>
    </source>
</evidence>
<dbReference type="PROSITE" id="PS51194">
    <property type="entry name" value="HELICASE_CTER"/>
    <property type="match status" value="1"/>
</dbReference>
<dbReference type="InterPro" id="IPR013663">
    <property type="entry name" value="Helicase_SWF/SNF/SWI_bac"/>
</dbReference>
<dbReference type="InterPro" id="IPR049730">
    <property type="entry name" value="SNF2/RAD54-like_C"/>
</dbReference>
<comment type="caution">
    <text evidence="4">The sequence shown here is derived from an EMBL/GenBank/DDBJ whole genome shotgun (WGS) entry which is preliminary data.</text>
</comment>
<dbReference type="GO" id="GO:0016787">
    <property type="term" value="F:hydrolase activity"/>
    <property type="evidence" value="ECO:0007669"/>
    <property type="project" value="UniProtKB-KW"/>
</dbReference>
<dbReference type="InterPro" id="IPR001650">
    <property type="entry name" value="Helicase_C-like"/>
</dbReference>
<dbReference type="PROSITE" id="PS51192">
    <property type="entry name" value="HELICASE_ATP_BIND_1"/>
    <property type="match status" value="1"/>
</dbReference>
<dbReference type="GO" id="GO:0005524">
    <property type="term" value="F:ATP binding"/>
    <property type="evidence" value="ECO:0007669"/>
    <property type="project" value="InterPro"/>
</dbReference>
<keyword evidence="4" id="KW-0067">ATP-binding</keyword>
<gene>
    <name evidence="4" type="ORF">IAC61_04720</name>
</gene>
<dbReference type="InterPro" id="IPR014001">
    <property type="entry name" value="Helicase_ATP-bd"/>
</dbReference>
<keyword evidence="4" id="KW-0347">Helicase</keyword>
<evidence type="ECO:0000313" key="5">
    <source>
        <dbReference type="Proteomes" id="UP000823634"/>
    </source>
</evidence>
<dbReference type="SMART" id="SM00487">
    <property type="entry name" value="DEXDc"/>
    <property type="match status" value="1"/>
</dbReference>
<dbReference type="Pfam" id="PF08455">
    <property type="entry name" value="SNF2_assoc"/>
    <property type="match status" value="1"/>
</dbReference>
<keyword evidence="1" id="KW-0378">Hydrolase</keyword>
<feature type="domain" description="Helicase ATP-binding" evidence="2">
    <location>
        <begin position="610"/>
        <end position="770"/>
    </location>
</feature>
<dbReference type="Pfam" id="PF00271">
    <property type="entry name" value="Helicase_C"/>
    <property type="match status" value="1"/>
</dbReference>
<reference evidence="4" key="2">
    <citation type="journal article" date="2021" name="PeerJ">
        <title>Extensive microbial diversity within the chicken gut microbiome revealed by metagenomics and culture.</title>
        <authorList>
            <person name="Gilroy R."/>
            <person name="Ravi A."/>
            <person name="Getino M."/>
            <person name="Pursley I."/>
            <person name="Horton D.L."/>
            <person name="Alikhan N.F."/>
            <person name="Baker D."/>
            <person name="Gharbi K."/>
            <person name="Hall N."/>
            <person name="Watson M."/>
            <person name="Adriaenssens E.M."/>
            <person name="Foster-Nyarko E."/>
            <person name="Jarju S."/>
            <person name="Secka A."/>
            <person name="Antonio M."/>
            <person name="Oren A."/>
            <person name="Chaudhuri R.R."/>
            <person name="La Ragione R."/>
            <person name="Hildebrand F."/>
            <person name="Pallen M.J."/>
        </authorList>
    </citation>
    <scope>NUCLEOTIDE SEQUENCE</scope>
    <source>
        <strain evidence="4">17113</strain>
    </source>
</reference>